<name>A0A371E176_MUCPR</name>
<gene>
    <name evidence="1" type="ORF">CR513_62138</name>
</gene>
<evidence type="ECO:0000313" key="2">
    <source>
        <dbReference type="Proteomes" id="UP000257109"/>
    </source>
</evidence>
<dbReference type="Proteomes" id="UP000257109">
    <property type="component" value="Unassembled WGS sequence"/>
</dbReference>
<feature type="non-terminal residue" evidence="1">
    <location>
        <position position="1"/>
    </location>
</feature>
<keyword evidence="2" id="KW-1185">Reference proteome</keyword>
<dbReference type="EMBL" id="QJKJ01017383">
    <property type="protein sequence ID" value="RDX58539.1"/>
    <property type="molecule type" value="Genomic_DNA"/>
</dbReference>
<accession>A0A371E176</accession>
<sequence>MEGITASVCKGVKEYWRRRGYRRLNGSSGRRRMNRVELGSARTGKGRFWRWRIKFSPKIRIRKIPSPKKMVLWVRDAYVRMMLGLANSRVMTVSASASGFGGALSGADTSFAGFGRTPPKEYDEKMILQIYKSLLMAHGPLKPHDAASQIACPRLSFFPVMRRKLVSFKQVNQNLEYKKPRLIREDSR</sequence>
<evidence type="ECO:0000313" key="1">
    <source>
        <dbReference type="EMBL" id="RDX58539.1"/>
    </source>
</evidence>
<dbReference type="PANTHER" id="PTHR33702:SF5">
    <property type="entry name" value="OS01G0308600 PROTEIN"/>
    <property type="match status" value="1"/>
</dbReference>
<comment type="caution">
    <text evidence="1">The sequence shown here is derived from an EMBL/GenBank/DDBJ whole genome shotgun (WGS) entry which is preliminary data.</text>
</comment>
<dbReference type="OrthoDB" id="1898021at2759"/>
<dbReference type="STRING" id="157652.A0A371E176"/>
<dbReference type="AlphaFoldDB" id="A0A371E176"/>
<reference evidence="1" key="1">
    <citation type="submission" date="2018-05" db="EMBL/GenBank/DDBJ databases">
        <title>Draft genome of Mucuna pruriens seed.</title>
        <authorList>
            <person name="Nnadi N.E."/>
            <person name="Vos R."/>
            <person name="Hasami M.H."/>
            <person name="Devisetty U.K."/>
            <person name="Aguiy J.C."/>
        </authorList>
    </citation>
    <scope>NUCLEOTIDE SEQUENCE [LARGE SCALE GENOMIC DNA]</scope>
    <source>
        <strain evidence="1">JCA_2017</strain>
    </source>
</reference>
<proteinExistence type="predicted"/>
<organism evidence="1 2">
    <name type="scientific">Mucuna pruriens</name>
    <name type="common">Velvet bean</name>
    <name type="synonym">Dolichos pruriens</name>
    <dbReference type="NCBI Taxonomy" id="157652"/>
    <lineage>
        <taxon>Eukaryota</taxon>
        <taxon>Viridiplantae</taxon>
        <taxon>Streptophyta</taxon>
        <taxon>Embryophyta</taxon>
        <taxon>Tracheophyta</taxon>
        <taxon>Spermatophyta</taxon>
        <taxon>Magnoliopsida</taxon>
        <taxon>eudicotyledons</taxon>
        <taxon>Gunneridae</taxon>
        <taxon>Pentapetalae</taxon>
        <taxon>rosids</taxon>
        <taxon>fabids</taxon>
        <taxon>Fabales</taxon>
        <taxon>Fabaceae</taxon>
        <taxon>Papilionoideae</taxon>
        <taxon>50 kb inversion clade</taxon>
        <taxon>NPAAA clade</taxon>
        <taxon>indigoferoid/millettioid clade</taxon>
        <taxon>Phaseoleae</taxon>
        <taxon>Mucuna</taxon>
    </lineage>
</organism>
<dbReference type="PANTHER" id="PTHR33702">
    <property type="entry name" value="BNAA09G40010D PROTEIN"/>
    <property type="match status" value="1"/>
</dbReference>
<protein>
    <submittedName>
        <fullName evidence="1">Uncharacterized protein</fullName>
    </submittedName>
</protein>